<evidence type="ECO:0000313" key="2">
    <source>
        <dbReference type="EMBL" id="KAF5813894.1"/>
    </source>
</evidence>
<gene>
    <name evidence="2" type="ORF">HanXRQr2_Chr03g0104121</name>
</gene>
<proteinExistence type="predicted"/>
<keyword evidence="1" id="KW-0812">Transmembrane</keyword>
<comment type="caution">
    <text evidence="2">The sequence shown here is derived from an EMBL/GenBank/DDBJ whole genome shotgun (WGS) entry which is preliminary data.</text>
</comment>
<evidence type="ECO:0000313" key="3">
    <source>
        <dbReference type="Proteomes" id="UP000215914"/>
    </source>
</evidence>
<dbReference type="Proteomes" id="UP000215914">
    <property type="component" value="Unassembled WGS sequence"/>
</dbReference>
<feature type="transmembrane region" description="Helical" evidence="1">
    <location>
        <begin position="26"/>
        <end position="44"/>
    </location>
</feature>
<reference evidence="2" key="1">
    <citation type="journal article" date="2017" name="Nature">
        <title>The sunflower genome provides insights into oil metabolism, flowering and Asterid evolution.</title>
        <authorList>
            <person name="Badouin H."/>
            <person name="Gouzy J."/>
            <person name="Grassa C.J."/>
            <person name="Murat F."/>
            <person name="Staton S.E."/>
            <person name="Cottret L."/>
            <person name="Lelandais-Briere C."/>
            <person name="Owens G.L."/>
            <person name="Carrere S."/>
            <person name="Mayjonade B."/>
            <person name="Legrand L."/>
            <person name="Gill N."/>
            <person name="Kane N.C."/>
            <person name="Bowers J.E."/>
            <person name="Hubner S."/>
            <person name="Bellec A."/>
            <person name="Berard A."/>
            <person name="Berges H."/>
            <person name="Blanchet N."/>
            <person name="Boniface M.C."/>
            <person name="Brunel D."/>
            <person name="Catrice O."/>
            <person name="Chaidir N."/>
            <person name="Claudel C."/>
            <person name="Donnadieu C."/>
            <person name="Faraut T."/>
            <person name="Fievet G."/>
            <person name="Helmstetter N."/>
            <person name="King M."/>
            <person name="Knapp S.J."/>
            <person name="Lai Z."/>
            <person name="Le Paslier M.C."/>
            <person name="Lippi Y."/>
            <person name="Lorenzon L."/>
            <person name="Mandel J.R."/>
            <person name="Marage G."/>
            <person name="Marchand G."/>
            <person name="Marquand E."/>
            <person name="Bret-Mestries E."/>
            <person name="Morien E."/>
            <person name="Nambeesan S."/>
            <person name="Nguyen T."/>
            <person name="Pegot-Espagnet P."/>
            <person name="Pouilly N."/>
            <person name="Raftis F."/>
            <person name="Sallet E."/>
            <person name="Schiex T."/>
            <person name="Thomas J."/>
            <person name="Vandecasteele C."/>
            <person name="Vares D."/>
            <person name="Vear F."/>
            <person name="Vautrin S."/>
            <person name="Crespi M."/>
            <person name="Mangin B."/>
            <person name="Burke J.M."/>
            <person name="Salse J."/>
            <person name="Munos S."/>
            <person name="Vincourt P."/>
            <person name="Rieseberg L.H."/>
            <person name="Langlade N.B."/>
        </authorList>
    </citation>
    <scope>NUCLEOTIDE SEQUENCE</scope>
    <source>
        <tissue evidence="2">Leaves</tissue>
    </source>
</reference>
<sequence>MYSSSPYNNSSCRISGSIIILECSQLGWIAGPVSLALFALVTYLNTSLLTKFHHYSHHHNGVNVTDRSYLEAVQNILGNRSNCYHEHGHEAACEYGIKFYMLLFGSIHVIAS</sequence>
<evidence type="ECO:0000256" key="1">
    <source>
        <dbReference type="SAM" id="Phobius"/>
    </source>
</evidence>
<dbReference type="Gramene" id="mRNA:HanXRQr2_Chr03g0104121">
    <property type="protein sequence ID" value="mRNA:HanXRQr2_Chr03g0104121"/>
    <property type="gene ID" value="HanXRQr2_Chr03g0104121"/>
</dbReference>
<protein>
    <recommendedName>
        <fullName evidence="4">Amino acid transporter, transmembrane domain-containing protein</fullName>
    </recommendedName>
</protein>
<keyword evidence="3" id="KW-1185">Reference proteome</keyword>
<dbReference type="AlphaFoldDB" id="A0A9K3JF84"/>
<evidence type="ECO:0008006" key="4">
    <source>
        <dbReference type="Google" id="ProtNLM"/>
    </source>
</evidence>
<accession>A0A9K3JF84</accession>
<reference evidence="2" key="2">
    <citation type="submission" date="2020-06" db="EMBL/GenBank/DDBJ databases">
        <title>Helianthus annuus Genome sequencing and assembly Release 2.</title>
        <authorList>
            <person name="Gouzy J."/>
            <person name="Langlade N."/>
            <person name="Munos S."/>
        </authorList>
    </citation>
    <scope>NUCLEOTIDE SEQUENCE</scope>
    <source>
        <tissue evidence="2">Leaves</tissue>
    </source>
</reference>
<name>A0A9K3JF84_HELAN</name>
<keyword evidence="1" id="KW-0472">Membrane</keyword>
<organism evidence="2 3">
    <name type="scientific">Helianthus annuus</name>
    <name type="common">Common sunflower</name>
    <dbReference type="NCBI Taxonomy" id="4232"/>
    <lineage>
        <taxon>Eukaryota</taxon>
        <taxon>Viridiplantae</taxon>
        <taxon>Streptophyta</taxon>
        <taxon>Embryophyta</taxon>
        <taxon>Tracheophyta</taxon>
        <taxon>Spermatophyta</taxon>
        <taxon>Magnoliopsida</taxon>
        <taxon>eudicotyledons</taxon>
        <taxon>Gunneridae</taxon>
        <taxon>Pentapetalae</taxon>
        <taxon>asterids</taxon>
        <taxon>campanulids</taxon>
        <taxon>Asterales</taxon>
        <taxon>Asteraceae</taxon>
        <taxon>Asteroideae</taxon>
        <taxon>Heliantheae alliance</taxon>
        <taxon>Heliantheae</taxon>
        <taxon>Helianthus</taxon>
    </lineage>
</organism>
<dbReference type="EMBL" id="MNCJ02000318">
    <property type="protein sequence ID" value="KAF5813894.1"/>
    <property type="molecule type" value="Genomic_DNA"/>
</dbReference>
<keyword evidence="1" id="KW-1133">Transmembrane helix</keyword>